<dbReference type="Gene3D" id="3.10.28.10">
    <property type="entry name" value="Homing endonucleases"/>
    <property type="match status" value="2"/>
</dbReference>
<dbReference type="AlphaFoldDB" id="A0A291LJD7"/>
<gene>
    <name evidence="2" type="primary">orf307</name>
</gene>
<evidence type="ECO:0000313" key="2">
    <source>
        <dbReference type="EMBL" id="ATI20429.1"/>
    </source>
</evidence>
<dbReference type="GO" id="GO:0004519">
    <property type="term" value="F:endonuclease activity"/>
    <property type="evidence" value="ECO:0007669"/>
    <property type="project" value="UniProtKB-KW"/>
</dbReference>
<dbReference type="EMBL" id="KY575057">
    <property type="protein sequence ID" value="ATI20429.1"/>
    <property type="molecule type" value="Genomic_DNA"/>
</dbReference>
<dbReference type="GO" id="GO:0005739">
    <property type="term" value="C:mitochondrion"/>
    <property type="evidence" value="ECO:0007669"/>
    <property type="project" value="UniProtKB-ARBA"/>
</dbReference>
<protein>
    <submittedName>
        <fullName evidence="2">LAGLIDADG endonuclease</fullName>
    </submittedName>
</protein>
<keyword evidence="2" id="KW-0378">Hydrolase</keyword>
<dbReference type="InterPro" id="IPR051289">
    <property type="entry name" value="LAGLIDADG_Endonuclease"/>
</dbReference>
<geneLocation type="mitochondrion" evidence="2"/>
<dbReference type="PANTHER" id="PTHR36181:SF4">
    <property type="entry name" value="LAGLIDADG ENDONUCLEASE"/>
    <property type="match status" value="1"/>
</dbReference>
<dbReference type="SUPFAM" id="SSF55608">
    <property type="entry name" value="Homing endonucleases"/>
    <property type="match status" value="2"/>
</dbReference>
<sequence length="307" mass="35274">MFKVYSTGYRKVAFRQNPFLDIIKFGNVVRKSSTLGTPTTKQTSRYWLAGLVDAEGCFRISILKNSSYREGSNLPQYKIRLYFQISLHIKDIKVLEDMITELGVGRIYKTKSRPDIAEIQVSSIKDLKAILEFFEQYPLITQKYADYELFKQAYLIISSKQHLTSQGILKLVALKASSNWGLSKDLIKAFPKITPVTRVQPNQRIPNGDWLLGFVSGEGSFMLRIIESTTHKLGYQVGLRFQITQHCKDKLLMENLVEYFQCGYLSCRGDIVDFKVTNFSDIQKTIIPFFDENPLLATRPFSSYHAK</sequence>
<feature type="domain" description="Homing endonuclease LAGLIDADG" evidence="1">
    <location>
        <begin position="48"/>
        <end position="154"/>
    </location>
</feature>
<keyword evidence="2" id="KW-0496">Mitochondrion</keyword>
<dbReference type="PANTHER" id="PTHR36181">
    <property type="entry name" value="INTRON-ENCODED ENDONUCLEASE AI3-RELATED"/>
    <property type="match status" value="1"/>
</dbReference>
<reference evidence="2" key="1">
    <citation type="submission" date="2017-02" db="EMBL/GenBank/DDBJ databases">
        <title>Fungal Comparative Genomics of Melanconis species and Ophiognomonia clavigignenti-juglandacearum at Different Phylogenetic Distances.</title>
        <authorList>
            <person name="Demers J.E."/>
            <person name="Castlebury L.A."/>
        </authorList>
    </citation>
    <scope>NUCLEOTIDE SEQUENCE</scope>
    <source>
        <strain evidence="2">CBS 121083</strain>
    </source>
</reference>
<accession>A0A291LJD7</accession>
<dbReference type="InterPro" id="IPR004860">
    <property type="entry name" value="LAGLIDADG_dom"/>
</dbReference>
<proteinExistence type="predicted"/>
<evidence type="ECO:0000259" key="1">
    <source>
        <dbReference type="Pfam" id="PF00961"/>
    </source>
</evidence>
<organism evidence="2">
    <name type="scientific">Juglanconis juglandina</name>
    <dbReference type="NCBI Taxonomy" id="1940567"/>
    <lineage>
        <taxon>Eukaryota</taxon>
        <taxon>Fungi</taxon>
        <taxon>Dikarya</taxon>
        <taxon>Ascomycota</taxon>
        <taxon>Pezizomycotina</taxon>
        <taxon>Sordariomycetes</taxon>
        <taxon>Sordariomycetidae</taxon>
        <taxon>Diaporthales</taxon>
        <taxon>Juglanconidaceae</taxon>
        <taxon>Juglanconis</taxon>
    </lineage>
</organism>
<name>A0A291LJD7_9PEZI</name>
<keyword evidence="2" id="KW-0540">Nuclease</keyword>
<dbReference type="Pfam" id="PF00961">
    <property type="entry name" value="LAGLIDADG_1"/>
    <property type="match status" value="2"/>
</dbReference>
<feature type="domain" description="Homing endonuclease LAGLIDADG" evidence="1">
    <location>
        <begin position="211"/>
        <end position="298"/>
    </location>
</feature>
<dbReference type="InterPro" id="IPR027434">
    <property type="entry name" value="Homing_endonucl"/>
</dbReference>
<keyword evidence="2" id="KW-0255">Endonuclease</keyword>